<name>A0ABW9E5X3_9BURK</name>
<keyword evidence="2" id="KW-1185">Reference proteome</keyword>
<dbReference type="Proteomes" id="UP001629432">
    <property type="component" value="Unassembled WGS sequence"/>
</dbReference>
<dbReference type="RefSeq" id="WP_408340940.1">
    <property type="nucleotide sequence ID" value="NZ_JAQQCF010000066.1"/>
</dbReference>
<dbReference type="EMBL" id="JAQQCF010000066">
    <property type="protein sequence ID" value="MFM0642339.1"/>
    <property type="molecule type" value="Genomic_DNA"/>
</dbReference>
<reference evidence="1 2" key="1">
    <citation type="journal article" date="2024" name="Chem. Sci.">
        <title>Discovery of megapolipeptins by genome mining of a Burkholderiales bacteria collection.</title>
        <authorList>
            <person name="Paulo B.S."/>
            <person name="Recchia M.J.J."/>
            <person name="Lee S."/>
            <person name="Fergusson C.H."/>
            <person name="Romanowski S.B."/>
            <person name="Hernandez A."/>
            <person name="Krull N."/>
            <person name="Liu D.Y."/>
            <person name="Cavanagh H."/>
            <person name="Bos A."/>
            <person name="Gray C.A."/>
            <person name="Murphy B.T."/>
            <person name="Linington R.G."/>
            <person name="Eustaquio A.S."/>
        </authorList>
    </citation>
    <scope>NUCLEOTIDE SEQUENCE [LARGE SCALE GENOMIC DNA]</scope>
    <source>
        <strain evidence="1 2">RL17-338-BIC-A</strain>
    </source>
</reference>
<protein>
    <submittedName>
        <fullName evidence="1">Uncharacterized protein</fullName>
    </submittedName>
</protein>
<organism evidence="1 2">
    <name type="scientific">Paraburkholderia metrosideri</name>
    <dbReference type="NCBI Taxonomy" id="580937"/>
    <lineage>
        <taxon>Bacteria</taxon>
        <taxon>Pseudomonadati</taxon>
        <taxon>Pseudomonadota</taxon>
        <taxon>Betaproteobacteria</taxon>
        <taxon>Burkholderiales</taxon>
        <taxon>Burkholderiaceae</taxon>
        <taxon>Paraburkholderia</taxon>
    </lineage>
</organism>
<evidence type="ECO:0000313" key="1">
    <source>
        <dbReference type="EMBL" id="MFM0642339.1"/>
    </source>
</evidence>
<evidence type="ECO:0000313" key="2">
    <source>
        <dbReference type="Proteomes" id="UP001629432"/>
    </source>
</evidence>
<comment type="caution">
    <text evidence="1">The sequence shown here is derived from an EMBL/GenBank/DDBJ whole genome shotgun (WGS) entry which is preliminary data.</text>
</comment>
<accession>A0ABW9E5X3</accession>
<sequence>MNVSGNLMPGNSPSIVPADAWRDYRQSRRCGLGVPIALDFAAANPDPSPPGWDQVVSQLTAELTAAQAVQNLFEQMSLVVTTEISTYAQLEASLLLGFGNNAFRTCSI</sequence>
<proteinExistence type="predicted"/>
<gene>
    <name evidence="1" type="ORF">PQQ63_37285</name>
</gene>